<dbReference type="Gene3D" id="1.25.40.10">
    <property type="entry name" value="Tetratricopeptide repeat domain"/>
    <property type="match status" value="1"/>
</dbReference>
<evidence type="ECO:0000256" key="1">
    <source>
        <dbReference type="SAM" id="MobiDB-lite"/>
    </source>
</evidence>
<organism evidence="2">
    <name type="scientific">Streptomyces tabacisoli</name>
    <dbReference type="NCBI Taxonomy" id="3156398"/>
    <lineage>
        <taxon>Bacteria</taxon>
        <taxon>Bacillati</taxon>
        <taxon>Actinomycetota</taxon>
        <taxon>Actinomycetes</taxon>
        <taxon>Kitasatosporales</taxon>
        <taxon>Streptomycetaceae</taxon>
        <taxon>Streptomyces</taxon>
    </lineage>
</organism>
<evidence type="ECO:0008006" key="3">
    <source>
        <dbReference type="Google" id="ProtNLM"/>
    </source>
</evidence>
<protein>
    <recommendedName>
        <fullName evidence="3">Transcriptional regulator</fullName>
    </recommendedName>
</protein>
<sequence length="481" mass="51525">MPKNPNTALAPLLREAGMSNSDLARAVNQLGSRQNCRFRYDRTAVAHWLGGSRPRRPVPDLVAQILSMSLGRIVTPAETGLLAGDTAQRPPHPASADRALRELGAAENDPQQRGALLHLPWSASSCTGGSAPGGPAGTAEVGVGPRPLRGVDHEVLSLYGTQFNTLFEARGSGAARTALRAFVTVDAVSYLTSQASAAQRQSVQLSVARLALLLASATFDAHHLGLAQRYHRAGLALAREADDVNLQAIILRTMSNQARTIGFLADARELAEAAARLRRQLPSATRAFLLSGSAAIHAAEGDERRSLACLDEADHFVQAATAAASDPYAAYSRAAFEHQRGEVLALLRHHEPAVAAFSASLERRPDEHHRTRAITTCLKAMTQLRMGHLEAACTSLRETLHERAQVDSPRLEHLLHTLHQEVRPYRRHPQVSALLQQHGPHPHTGASAPTAYPVLPSQSSATTRRDARAAARVCPGSGATT</sequence>
<dbReference type="InterPro" id="IPR011990">
    <property type="entry name" value="TPR-like_helical_dom_sf"/>
</dbReference>
<dbReference type="KEGG" id="stac:ABII15_21710"/>
<accession>A0AAU8IW17</accession>
<dbReference type="RefSeq" id="WP_353943979.1">
    <property type="nucleotide sequence ID" value="NZ_CP159534.1"/>
</dbReference>
<dbReference type="EMBL" id="CP159534">
    <property type="protein sequence ID" value="XCJ72414.1"/>
    <property type="molecule type" value="Genomic_DNA"/>
</dbReference>
<name>A0AAU8IW17_9ACTN</name>
<dbReference type="AlphaFoldDB" id="A0AAU8IW17"/>
<feature type="region of interest" description="Disordered" evidence="1">
    <location>
        <begin position="457"/>
        <end position="481"/>
    </location>
</feature>
<reference evidence="2" key="1">
    <citation type="submission" date="2024-06" db="EMBL/GenBank/DDBJ databases">
        <title>Streptomyces sp. strain HUAS MG91 genome sequences.</title>
        <authorList>
            <person name="Mo P."/>
        </authorList>
    </citation>
    <scope>NUCLEOTIDE SEQUENCE</scope>
    <source>
        <strain evidence="2">HUAS MG91</strain>
    </source>
</reference>
<evidence type="ECO:0000313" key="2">
    <source>
        <dbReference type="EMBL" id="XCJ72414.1"/>
    </source>
</evidence>
<dbReference type="SUPFAM" id="SSF48452">
    <property type="entry name" value="TPR-like"/>
    <property type="match status" value="1"/>
</dbReference>
<gene>
    <name evidence="2" type="ORF">ABII15_21710</name>
</gene>
<proteinExistence type="predicted"/>